<evidence type="ECO:0000313" key="1">
    <source>
        <dbReference type="EMBL" id="ALR88319.1"/>
    </source>
</evidence>
<geneLocation type="plasmid" evidence="1">
    <name>ApAb3p1</name>
</geneLocation>
<dbReference type="Gene3D" id="3.55.50.60">
    <property type="entry name" value="DotD protein"/>
    <property type="match status" value="1"/>
</dbReference>
<proteinExistence type="predicted"/>
<accession>A0A0S3JPJ4</accession>
<evidence type="ECO:0000313" key="3">
    <source>
        <dbReference type="Proteomes" id="UP000093796"/>
    </source>
</evidence>
<dbReference type="PROSITE" id="PS51257">
    <property type="entry name" value="PROKAR_LIPOPROTEIN"/>
    <property type="match status" value="1"/>
</dbReference>
<evidence type="ECO:0000313" key="2">
    <source>
        <dbReference type="EMBL" id="OAZ59997.1"/>
    </source>
</evidence>
<dbReference type="Proteomes" id="UP000093796">
    <property type="component" value="Unassembled WGS sequence"/>
</dbReference>
<dbReference type="InterPro" id="IPR038140">
    <property type="entry name" value="DotD_sf"/>
</dbReference>
<organism evidence="1">
    <name type="scientific">Acetobacter pasteurianus</name>
    <name type="common">Acetobacter turbidans</name>
    <dbReference type="NCBI Taxonomy" id="438"/>
    <lineage>
        <taxon>Bacteria</taxon>
        <taxon>Pseudomonadati</taxon>
        <taxon>Pseudomonadota</taxon>
        <taxon>Alphaproteobacteria</taxon>
        <taxon>Acetobacterales</taxon>
        <taxon>Acetobacteraceae</taxon>
        <taxon>Acetobacter</taxon>
    </lineage>
</organism>
<dbReference type="PATRIC" id="fig|438.15.peg.3165"/>
<keyword evidence="1" id="KW-0614">Plasmid</keyword>
<dbReference type="RefSeq" id="WP_064776515.1">
    <property type="nucleotide sequence ID" value="NZ_LYUD01000165.1"/>
</dbReference>
<dbReference type="InterPro" id="IPR031817">
    <property type="entry name" value="DotD"/>
</dbReference>
<dbReference type="OrthoDB" id="7281184at2"/>
<dbReference type="AlphaFoldDB" id="A0A0S3JPJ4"/>
<reference evidence="1" key="1">
    <citation type="submission" date="2015-11" db="EMBL/GenBank/DDBJ databases">
        <title>Plasmid sequences of Acetobacter pasteurianus Ab3.</title>
        <authorList>
            <person name="Xia K."/>
            <person name="Li Y."/>
        </authorList>
    </citation>
    <scope>NUCLEOTIDE SEQUENCE</scope>
    <source>
        <strain evidence="1">Ab3</strain>
        <plasmid evidence="1">ApAb3p1</plasmid>
    </source>
</reference>
<dbReference type="Pfam" id="PF16816">
    <property type="entry name" value="DotD"/>
    <property type="match status" value="1"/>
</dbReference>
<dbReference type="EMBL" id="LYUD01000165">
    <property type="protein sequence ID" value="OAZ59997.1"/>
    <property type="molecule type" value="Genomic_DNA"/>
</dbReference>
<name>A0A0S3JPJ4_ACEPA</name>
<dbReference type="EMBL" id="CP013469">
    <property type="protein sequence ID" value="ALR88319.1"/>
    <property type="molecule type" value="Genomic_DNA"/>
</dbReference>
<protein>
    <submittedName>
        <fullName evidence="1">Secretion protein</fullName>
    </submittedName>
</protein>
<sequence>MKKTSFLFATLTIGLTACSGHIKSGLIETTGMPNPELALQRSISSTTADLRELGTIHASPSVPVADQSSTPDDINRRIWFVWKGPLNAGVRKLGKEIGYTVTIFGKSHDIPVQTNSVTAVIDILRSFGDQAGDAATVQVDPLHHQIAVVYHA</sequence>
<gene>
    <name evidence="1" type="ORF">DB34_14230</name>
    <name evidence="2" type="ORF">SRCM100623_02865</name>
</gene>
<reference evidence="2 3" key="2">
    <citation type="submission" date="2016-05" db="EMBL/GenBank/DDBJ databases">
        <title>Genome sequencing of Acetobacter pasteurianus strain SRCM100623.</title>
        <authorList>
            <person name="Song Y.R."/>
        </authorList>
    </citation>
    <scope>NUCLEOTIDE SEQUENCE [LARGE SCALE GENOMIC DNA]</scope>
    <source>
        <strain evidence="2 3">SRCM100623</strain>
    </source>
</reference>